<evidence type="ECO:0000259" key="3">
    <source>
        <dbReference type="PROSITE" id="PS50043"/>
    </source>
</evidence>
<dbReference type="RefSeq" id="WP_317773428.1">
    <property type="nucleotide sequence ID" value="NZ_JAWMAJ010000097.1"/>
</dbReference>
<evidence type="ECO:0000256" key="2">
    <source>
        <dbReference type="ARBA" id="ARBA00022840"/>
    </source>
</evidence>
<dbReference type="EMBL" id="JAWMAJ010000097">
    <property type="protein sequence ID" value="MDV7219537.1"/>
    <property type="molecule type" value="Genomic_DNA"/>
</dbReference>
<protein>
    <submittedName>
        <fullName evidence="4">AAA family ATPase</fullName>
    </submittedName>
</protein>
<dbReference type="PRINTS" id="PR00038">
    <property type="entry name" value="HTHLUXR"/>
</dbReference>
<dbReference type="SUPFAM" id="SSF52540">
    <property type="entry name" value="P-loop containing nucleoside triphosphate hydrolases"/>
    <property type="match status" value="1"/>
</dbReference>
<dbReference type="PROSITE" id="PS50043">
    <property type="entry name" value="HTH_LUXR_2"/>
    <property type="match status" value="1"/>
</dbReference>
<organism evidence="4 5">
    <name type="scientific">Streptomyces prunicolor</name>
    <dbReference type="NCBI Taxonomy" id="67348"/>
    <lineage>
        <taxon>Bacteria</taxon>
        <taxon>Bacillati</taxon>
        <taxon>Actinomycetota</taxon>
        <taxon>Actinomycetes</taxon>
        <taxon>Kitasatosporales</taxon>
        <taxon>Streptomycetaceae</taxon>
        <taxon>Streptomyces</taxon>
    </lineage>
</organism>
<accession>A0ABU4FG24</accession>
<keyword evidence="5" id="KW-1185">Reference proteome</keyword>
<name>A0ABU4FG24_9ACTN</name>
<dbReference type="Pfam" id="PF13191">
    <property type="entry name" value="AAA_16"/>
    <property type="match status" value="1"/>
</dbReference>
<dbReference type="InterPro" id="IPR016032">
    <property type="entry name" value="Sig_transdc_resp-reg_C-effctor"/>
</dbReference>
<keyword evidence="2" id="KW-0067">ATP-binding</keyword>
<reference evidence="4 5" key="1">
    <citation type="submission" date="2023-10" db="EMBL/GenBank/DDBJ databases">
        <title>Characterization of rhizosphere-enriched actinobacteria from wheat plants lab-grown on chernevaya soil.</title>
        <authorList>
            <person name="Tikhonova E.N."/>
            <person name="Konopkin A."/>
            <person name="Kravchenko I.K."/>
        </authorList>
    </citation>
    <scope>NUCLEOTIDE SEQUENCE [LARGE SCALE GENOMIC DNA]</scope>
    <source>
        <strain evidence="4 5">RR29</strain>
    </source>
</reference>
<dbReference type="InterPro" id="IPR041664">
    <property type="entry name" value="AAA_16"/>
</dbReference>
<sequence>MDGDGPARTGPAEQLIGRDHDLGLVRGFVDEAMVSGGALLLSGDAGVGKTVLLDAAAGQAHGAGARVVRAAGVEFESTISFAGLHQVLQPLLAGLDRLTDPYRTALSVALGLDQGAPSDQLLVSNAALTLLVQAAADRPLLVIVDDLPWLDRASAVVLGFVARRLAGSRVGFLGAYRSGEGSFFERGGVPHHHVQPLDTTAAAALIEARSPSLAPRVRERLLTEAQGNPLALLELPVALTGPQRSGAAVPELLPLSHRLQAVFASRVETLPASTRLLLLYAVLDGTGDLRVLAAATPQGTGMEDLAHAERAGLVDATTGRLAFRHPLTRSAVVELSTSEQRREVHRALAEYWADRPERRAWHLAHATVEPTEDVASLLEAVARDTVRRGDAGGAIAALLRAAELSPRGYERSRRIAEAAYLGADLTGDLRDVPRLLEEARLADGGRAGPLVAAVAAAHHILLSGEGDLDTAHRLLVGAIDMQHQPYDATDPTMIDALYTLAWLCQSSQRTELWKPLHRALGLLKPEIPDQLALTVGTMADPARTAPPALGKLDEAIASLDQEADPVRVIRLAMTSLYVDRLPACRTALRRVLRDGRDNSSLTVEIQGLVYLGRDHFAAGEWDELEAQAAQGRDLGDAHSYQLLSTEFLYQRALVAAARGDETTTRALTDEMTLWATPRGVGSYLSCASHARALAALGQGRFEDAYRHACAISRAGELASHVPPALFVVMDLVEAAVRTGRASEATAHAAAADEAGVAAISPRLALLVKASAAIAADDQEALGLFEEALAVPRTDRWPFELARVRLAYGERLRRLKSTTEARTQLADAIDTFERLGARPWTARAGNELRATGLSVTAAGATGQASLTPQQREIALLAAAGLTNKQIAERLFLSPRTVAAHLHQLFPKLGVASRAALRDALADLPPD</sequence>
<dbReference type="SUPFAM" id="SSF46894">
    <property type="entry name" value="C-terminal effector domain of the bipartite response regulators"/>
    <property type="match status" value="1"/>
</dbReference>
<dbReference type="Pfam" id="PF00196">
    <property type="entry name" value="GerE"/>
    <property type="match status" value="1"/>
</dbReference>
<evidence type="ECO:0000313" key="4">
    <source>
        <dbReference type="EMBL" id="MDV7219537.1"/>
    </source>
</evidence>
<dbReference type="InterPro" id="IPR027417">
    <property type="entry name" value="P-loop_NTPase"/>
</dbReference>
<proteinExistence type="predicted"/>
<dbReference type="PANTHER" id="PTHR16305:SF35">
    <property type="entry name" value="TRANSCRIPTIONAL ACTIVATOR DOMAIN"/>
    <property type="match status" value="1"/>
</dbReference>
<dbReference type="InterPro" id="IPR036388">
    <property type="entry name" value="WH-like_DNA-bd_sf"/>
</dbReference>
<evidence type="ECO:0000256" key="1">
    <source>
        <dbReference type="ARBA" id="ARBA00022741"/>
    </source>
</evidence>
<dbReference type="PANTHER" id="PTHR16305">
    <property type="entry name" value="TESTICULAR SOLUBLE ADENYLYL CYCLASE"/>
    <property type="match status" value="1"/>
</dbReference>
<dbReference type="Proteomes" id="UP001187346">
    <property type="component" value="Unassembled WGS sequence"/>
</dbReference>
<dbReference type="SMART" id="SM00421">
    <property type="entry name" value="HTH_LUXR"/>
    <property type="match status" value="1"/>
</dbReference>
<gene>
    <name evidence="4" type="ORF">R5A26_26715</name>
</gene>
<keyword evidence="1" id="KW-0547">Nucleotide-binding</keyword>
<dbReference type="Gene3D" id="1.10.10.10">
    <property type="entry name" value="Winged helix-like DNA-binding domain superfamily/Winged helix DNA-binding domain"/>
    <property type="match status" value="1"/>
</dbReference>
<dbReference type="InterPro" id="IPR000792">
    <property type="entry name" value="Tscrpt_reg_LuxR_C"/>
</dbReference>
<dbReference type="CDD" id="cd06170">
    <property type="entry name" value="LuxR_C_like"/>
    <property type="match status" value="1"/>
</dbReference>
<comment type="caution">
    <text evidence="4">The sequence shown here is derived from an EMBL/GenBank/DDBJ whole genome shotgun (WGS) entry which is preliminary data.</text>
</comment>
<evidence type="ECO:0000313" key="5">
    <source>
        <dbReference type="Proteomes" id="UP001187346"/>
    </source>
</evidence>
<feature type="domain" description="HTH luxR-type" evidence="3">
    <location>
        <begin position="858"/>
        <end position="923"/>
    </location>
</feature>